<gene>
    <name evidence="4" type="ORF">B0H17DRAFT_1331656</name>
</gene>
<dbReference type="AlphaFoldDB" id="A0AAD7DEC2"/>
<proteinExistence type="predicted"/>
<dbReference type="Pfam" id="PF01822">
    <property type="entry name" value="WSC"/>
    <property type="match status" value="4"/>
</dbReference>
<dbReference type="SUPFAM" id="SSF50965">
    <property type="entry name" value="Galactose oxidase, central domain"/>
    <property type="match status" value="1"/>
</dbReference>
<accession>A0AAD7DEC2</accession>
<comment type="caution">
    <text evidence="4">The sequence shown here is derived from an EMBL/GenBank/DDBJ whole genome shotgun (WGS) entry which is preliminary data.</text>
</comment>
<feature type="domain" description="WSC" evidence="3">
    <location>
        <begin position="43"/>
        <end position="138"/>
    </location>
</feature>
<feature type="domain" description="WSC" evidence="3">
    <location>
        <begin position="280"/>
        <end position="373"/>
    </location>
</feature>
<feature type="chain" id="PRO_5042175458" description="WSC domain-containing protein" evidence="2">
    <location>
        <begin position="22"/>
        <end position="1032"/>
    </location>
</feature>
<dbReference type="InterPro" id="IPR014756">
    <property type="entry name" value="Ig_E-set"/>
</dbReference>
<evidence type="ECO:0000259" key="3">
    <source>
        <dbReference type="PROSITE" id="PS51212"/>
    </source>
</evidence>
<feature type="domain" description="WSC" evidence="3">
    <location>
        <begin position="153"/>
        <end position="247"/>
    </location>
</feature>
<dbReference type="InterPro" id="IPR009880">
    <property type="entry name" value="Glyoxal_oxidase_N"/>
</dbReference>
<name>A0AAD7DEC2_MYCRO</name>
<evidence type="ECO:0000256" key="1">
    <source>
        <dbReference type="ARBA" id="ARBA00022729"/>
    </source>
</evidence>
<dbReference type="EMBL" id="JARKIE010000070">
    <property type="protein sequence ID" value="KAJ7689697.1"/>
    <property type="molecule type" value="Genomic_DNA"/>
</dbReference>
<dbReference type="Proteomes" id="UP001221757">
    <property type="component" value="Unassembled WGS sequence"/>
</dbReference>
<dbReference type="Pfam" id="PF09118">
    <property type="entry name" value="GO-like_E_set"/>
    <property type="match status" value="1"/>
</dbReference>
<dbReference type="SUPFAM" id="SSF81296">
    <property type="entry name" value="E set domains"/>
    <property type="match status" value="1"/>
</dbReference>
<dbReference type="Gene3D" id="2.60.40.10">
    <property type="entry name" value="Immunoglobulins"/>
    <property type="match status" value="1"/>
</dbReference>
<evidence type="ECO:0000256" key="2">
    <source>
        <dbReference type="SAM" id="SignalP"/>
    </source>
</evidence>
<feature type="domain" description="WSC" evidence="3">
    <location>
        <begin position="392"/>
        <end position="488"/>
    </location>
</feature>
<sequence>MTRPRVLVGVLALSSIHSSFASSNDIRSVHNRRQSVPTSLPGNWTSKGCYTDGQAAGRTLTGASFTNTTGMTVESCIAFCGSKQFILAGMEHAQECYCDNFIENGATAAPLSDCNMTCTGNAAETCGAGNRLNVFTSGKAPPPPPSIPAKIGNWTSLGCYSDNVNGVRSLPNGIAVASPFSLESCTAACFVAGYPFSGAEYADECYCGTTINAGGAPTATTACNMLCAGNSMELCGGPNRLSMYNYTGSDRPTGPVGGGGGAGGGGAPTKVFPVTDLPKPWTYVGCFVDNAHGRIVQNVQPDNAKLTMESCVSTCSAQNFTVASAEFSTQCFCGTELIAGATAAPESDCSMGCGGNTTEACGAGNRMSVYSTSKNVTILPIPVPQNSSIPGSWSYQGCLKEAVGSRAIPWQNIYPTNNSATTCLSQCAAFGYTAGGMEYGEECYCGDVSDVKAAGVGFAPESDCNLPCPGDPIHLCGAGNRIQYYVWTGAPPYVWNKPSNIGYYNFLVPGVVVPLIATVGINGKVTFLEKDGTSEFDNSTGAYELDLSLVHDFGKAWRTMHVKSDVFCSGSVILPDKGGRILNVGGWSLDSTKGVRLYTPDGSAGVNGTNDWQENFAELALQRQRWYPTAAVLANGSVLVIGGETGSNASPQPNLEILPAPHGGDTVIDLDWLARTDPYNLYPFVFVLPSGRIFVIYYNEARILDPHTFATVTQLPNLPASVNNFLGGRTYPLEGAAVMFPQHAPYTDPVRIMTCGGSAPGAGIALDNCVSIAPEGPNPTWTLERMPSQRVMPCMAPLPDGTFMIMNGAHQGLAGFGLATNPNLGALLYDPSQPVNQRISILNTTIVARLYHSEAILLPDARILVSGSDPQTPNFPEEMRIEAYYPPYLTQGRVQPTFTITTTDWAYGSTHPIVVHLPQGTTSTMKVSLVAAVSSTHGNAMGARTLFPAFSCAGTTCTITAPRTHSCLPLGGTNCSSWTAPHHPTPFGSASAAIPRKSGTGRNSLTLWSPAFEQCDIIHFSDGHNNITDQRT</sequence>
<dbReference type="PANTHER" id="PTHR32208:SF105">
    <property type="entry name" value="COPPER RADICAL OXIDASE"/>
    <property type="match status" value="1"/>
</dbReference>
<dbReference type="PANTHER" id="PTHR32208">
    <property type="entry name" value="SECRETED PROTEIN-RELATED"/>
    <property type="match status" value="1"/>
</dbReference>
<dbReference type="SMART" id="SM00321">
    <property type="entry name" value="WSC"/>
    <property type="match status" value="4"/>
</dbReference>
<protein>
    <recommendedName>
        <fullName evidence="3">WSC domain-containing protein</fullName>
    </recommendedName>
</protein>
<organism evidence="4 5">
    <name type="scientific">Mycena rosella</name>
    <name type="common">Pink bonnet</name>
    <name type="synonym">Agaricus rosellus</name>
    <dbReference type="NCBI Taxonomy" id="1033263"/>
    <lineage>
        <taxon>Eukaryota</taxon>
        <taxon>Fungi</taxon>
        <taxon>Dikarya</taxon>
        <taxon>Basidiomycota</taxon>
        <taxon>Agaricomycotina</taxon>
        <taxon>Agaricomycetes</taxon>
        <taxon>Agaricomycetidae</taxon>
        <taxon>Agaricales</taxon>
        <taxon>Marasmiineae</taxon>
        <taxon>Mycenaceae</taxon>
        <taxon>Mycena</taxon>
    </lineage>
</organism>
<feature type="signal peptide" evidence="2">
    <location>
        <begin position="1"/>
        <end position="21"/>
    </location>
</feature>
<keyword evidence="1 2" id="KW-0732">Signal</keyword>
<reference evidence="4" key="1">
    <citation type="submission" date="2023-03" db="EMBL/GenBank/DDBJ databases">
        <title>Massive genome expansion in bonnet fungi (Mycena s.s.) driven by repeated elements and novel gene families across ecological guilds.</title>
        <authorList>
            <consortium name="Lawrence Berkeley National Laboratory"/>
            <person name="Harder C.B."/>
            <person name="Miyauchi S."/>
            <person name="Viragh M."/>
            <person name="Kuo A."/>
            <person name="Thoen E."/>
            <person name="Andreopoulos B."/>
            <person name="Lu D."/>
            <person name="Skrede I."/>
            <person name="Drula E."/>
            <person name="Henrissat B."/>
            <person name="Morin E."/>
            <person name="Kohler A."/>
            <person name="Barry K."/>
            <person name="LaButti K."/>
            <person name="Morin E."/>
            <person name="Salamov A."/>
            <person name="Lipzen A."/>
            <person name="Mereny Z."/>
            <person name="Hegedus B."/>
            <person name="Baldrian P."/>
            <person name="Stursova M."/>
            <person name="Weitz H."/>
            <person name="Taylor A."/>
            <person name="Grigoriev I.V."/>
            <person name="Nagy L.G."/>
            <person name="Martin F."/>
            <person name="Kauserud H."/>
        </authorList>
    </citation>
    <scope>NUCLEOTIDE SEQUENCE</scope>
    <source>
        <strain evidence="4">CBHHK067</strain>
    </source>
</reference>
<dbReference type="InterPro" id="IPR037293">
    <property type="entry name" value="Gal_Oxidase_central_sf"/>
</dbReference>
<dbReference type="InterPro" id="IPR013783">
    <property type="entry name" value="Ig-like_fold"/>
</dbReference>
<dbReference type="InterPro" id="IPR002889">
    <property type="entry name" value="WSC_carb-bd"/>
</dbReference>
<dbReference type="InterPro" id="IPR015202">
    <property type="entry name" value="GO-like_E_set"/>
</dbReference>
<keyword evidence="5" id="KW-1185">Reference proteome</keyword>
<evidence type="ECO:0000313" key="4">
    <source>
        <dbReference type="EMBL" id="KAJ7689697.1"/>
    </source>
</evidence>
<dbReference type="Pfam" id="PF07250">
    <property type="entry name" value="Glyoxal_oxid_N"/>
    <property type="match status" value="1"/>
</dbReference>
<dbReference type="InterPro" id="IPR011043">
    <property type="entry name" value="Gal_Oxase/kelch_b-propeller"/>
</dbReference>
<evidence type="ECO:0000313" key="5">
    <source>
        <dbReference type="Proteomes" id="UP001221757"/>
    </source>
</evidence>
<dbReference type="Gene3D" id="2.130.10.80">
    <property type="entry name" value="Galactose oxidase/kelch, beta-propeller"/>
    <property type="match status" value="1"/>
</dbReference>
<dbReference type="PROSITE" id="PS51212">
    <property type="entry name" value="WSC"/>
    <property type="match status" value="4"/>
</dbReference>